<feature type="transmembrane region" description="Helical" evidence="7">
    <location>
        <begin position="73"/>
        <end position="89"/>
    </location>
</feature>
<keyword evidence="3 7" id="KW-0812">Transmembrane</keyword>
<keyword evidence="2" id="KW-0813">Transport</keyword>
<accession>A0ABT2A9A2</accession>
<reference evidence="8 9" key="1">
    <citation type="submission" date="2022-08" db="EMBL/GenBank/DDBJ databases">
        <title>Reclassification of Massilia species as members of the genera Telluria, Duganella, Pseudoduganella, Mokoshia gen. nov. and Zemynaea gen. nov. using orthogonal and non-orthogonal genome-based approaches.</title>
        <authorList>
            <person name="Bowman J.P."/>
        </authorList>
    </citation>
    <scope>NUCLEOTIDE SEQUENCE [LARGE SCALE GENOMIC DNA]</scope>
    <source>
        <strain evidence="8 9">LMG 28164</strain>
    </source>
</reference>
<keyword evidence="5 7" id="KW-0472">Membrane</keyword>
<feature type="compositionally biased region" description="Basic and acidic residues" evidence="6">
    <location>
        <begin position="1"/>
        <end position="16"/>
    </location>
</feature>
<feature type="transmembrane region" description="Helical" evidence="7">
    <location>
        <begin position="125"/>
        <end position="148"/>
    </location>
</feature>
<feature type="transmembrane region" description="Helical" evidence="7">
    <location>
        <begin position="325"/>
        <end position="346"/>
    </location>
</feature>
<feature type="compositionally biased region" description="Pro residues" evidence="6">
    <location>
        <begin position="537"/>
        <end position="555"/>
    </location>
</feature>
<feature type="transmembrane region" description="Helical" evidence="7">
    <location>
        <begin position="222"/>
        <end position="248"/>
    </location>
</feature>
<keyword evidence="9" id="KW-1185">Reference proteome</keyword>
<feature type="transmembrane region" description="Helical" evidence="7">
    <location>
        <begin position="390"/>
        <end position="409"/>
    </location>
</feature>
<dbReference type="Gene3D" id="1.20.1250.20">
    <property type="entry name" value="MFS general substrate transporter like domains"/>
    <property type="match status" value="1"/>
</dbReference>
<proteinExistence type="predicted"/>
<evidence type="ECO:0000313" key="8">
    <source>
        <dbReference type="EMBL" id="MCS0590771.1"/>
    </source>
</evidence>
<feature type="transmembrane region" description="Helical" evidence="7">
    <location>
        <begin position="285"/>
        <end position="305"/>
    </location>
</feature>
<feature type="transmembrane region" description="Helical" evidence="7">
    <location>
        <begin position="190"/>
        <end position="210"/>
    </location>
</feature>
<comment type="subcellular location">
    <subcellularLocation>
        <location evidence="1">Membrane</location>
        <topology evidence="1">Multi-pass membrane protein</topology>
    </subcellularLocation>
</comment>
<protein>
    <submittedName>
        <fullName evidence="8">MFS transporter</fullName>
    </submittedName>
</protein>
<dbReference type="EMBL" id="JANUGX010000020">
    <property type="protein sequence ID" value="MCS0590771.1"/>
    <property type="molecule type" value="Genomic_DNA"/>
</dbReference>
<evidence type="ECO:0000256" key="1">
    <source>
        <dbReference type="ARBA" id="ARBA00004141"/>
    </source>
</evidence>
<dbReference type="PANTHER" id="PTHR42718">
    <property type="entry name" value="MAJOR FACILITATOR SUPERFAMILY MULTIDRUG TRANSPORTER MFSC"/>
    <property type="match status" value="1"/>
</dbReference>
<dbReference type="InterPro" id="IPR036259">
    <property type="entry name" value="MFS_trans_sf"/>
</dbReference>
<feature type="transmembrane region" description="Helical" evidence="7">
    <location>
        <begin position="509"/>
        <end position="530"/>
    </location>
</feature>
<evidence type="ECO:0000256" key="5">
    <source>
        <dbReference type="ARBA" id="ARBA00023136"/>
    </source>
</evidence>
<evidence type="ECO:0000256" key="4">
    <source>
        <dbReference type="ARBA" id="ARBA00022989"/>
    </source>
</evidence>
<feature type="transmembrane region" description="Helical" evidence="7">
    <location>
        <begin position="101"/>
        <end position="119"/>
    </location>
</feature>
<name>A0ABT2A9A2_9BURK</name>
<comment type="caution">
    <text evidence="8">The sequence shown here is derived from an EMBL/GenBank/DDBJ whole genome shotgun (WGS) entry which is preliminary data.</text>
</comment>
<evidence type="ECO:0000256" key="7">
    <source>
        <dbReference type="SAM" id="Phobius"/>
    </source>
</evidence>
<feature type="region of interest" description="Disordered" evidence="6">
    <location>
        <begin position="537"/>
        <end position="584"/>
    </location>
</feature>
<dbReference type="PANTHER" id="PTHR42718:SF9">
    <property type="entry name" value="MAJOR FACILITATOR SUPERFAMILY MULTIDRUG TRANSPORTER MFSC"/>
    <property type="match status" value="1"/>
</dbReference>
<evidence type="ECO:0000256" key="6">
    <source>
        <dbReference type="SAM" id="MobiDB-lite"/>
    </source>
</evidence>
<dbReference type="InterPro" id="IPR011701">
    <property type="entry name" value="MFS"/>
</dbReference>
<dbReference type="RefSeq" id="WP_258846549.1">
    <property type="nucleotide sequence ID" value="NZ_JANUGX010000020.1"/>
</dbReference>
<feature type="transmembrane region" description="Helical" evidence="7">
    <location>
        <begin position="353"/>
        <end position="370"/>
    </location>
</feature>
<feature type="transmembrane region" description="Helical" evidence="7">
    <location>
        <begin position="416"/>
        <end position="438"/>
    </location>
</feature>
<evidence type="ECO:0000256" key="2">
    <source>
        <dbReference type="ARBA" id="ARBA00022448"/>
    </source>
</evidence>
<feature type="transmembrane region" description="Helical" evidence="7">
    <location>
        <begin position="254"/>
        <end position="273"/>
    </location>
</feature>
<organism evidence="8 9">
    <name type="scientific">Massilia norwichensis</name>
    <dbReference type="NCBI Taxonomy" id="1442366"/>
    <lineage>
        <taxon>Bacteria</taxon>
        <taxon>Pseudomonadati</taxon>
        <taxon>Pseudomonadota</taxon>
        <taxon>Betaproteobacteria</taxon>
        <taxon>Burkholderiales</taxon>
        <taxon>Oxalobacteraceae</taxon>
        <taxon>Telluria group</taxon>
        <taxon>Massilia</taxon>
    </lineage>
</organism>
<dbReference type="SUPFAM" id="SSF103473">
    <property type="entry name" value="MFS general substrate transporter"/>
    <property type="match status" value="1"/>
</dbReference>
<dbReference type="Pfam" id="PF07690">
    <property type="entry name" value="MFS_1"/>
    <property type="match status" value="1"/>
</dbReference>
<gene>
    <name evidence="8" type="ORF">NX782_16395</name>
</gene>
<feature type="transmembrane region" description="Helical" evidence="7">
    <location>
        <begin position="33"/>
        <end position="53"/>
    </location>
</feature>
<evidence type="ECO:0000256" key="3">
    <source>
        <dbReference type="ARBA" id="ARBA00022692"/>
    </source>
</evidence>
<keyword evidence="4 7" id="KW-1133">Transmembrane helix</keyword>
<evidence type="ECO:0000313" key="9">
    <source>
        <dbReference type="Proteomes" id="UP001205560"/>
    </source>
</evidence>
<dbReference type="Proteomes" id="UP001205560">
    <property type="component" value="Unassembled WGS sequence"/>
</dbReference>
<sequence>MSDKYAPREWHPDERPTMPGGPSFPAHSTPRRIAFFLVGTLVTLTGGLGNALVTVNLVNLQGTLGAFAAETNWLPTAYVMTNVSMNLLLVKFRQQFGLRAFTEFFLVLYALVTFAHLFVNDLGSAIAVRAAHGMVGAALSTLGLYYTLQSFKKEWRPRGIIISTGISQLAQPIAYLFSTRLLEVAEWRGLYVFELGLTLVTLGAVLWLKLPPGDRFKAFRPTDFVTFALFAPGMALLCAALSFGRVLWWTQEPWVGVALAVSIFLLLAAVAVEHNRKNPLLNLRWLTNGMIARLFIAMVLVRVVLSEQSVGAVGFLRMVGLNNDQLQTLFLVVLGATILGIVMSALTFNPPHLMAPQVVALLIMALGAWIDSHATSQTRPEEMYVSQALLAFGGVFFLGPLLLTLLGTVITNPANLITFSVLFGLTQNLGGLLGSSLLGTWQVMREKFHSSNLADQLSSLDPLVAARIQQGGAAYGRVLADPSSRTRQGISVLSQTATREANILAYNDVFLMISILAALLAAWIFGRALWLKYVAPPKPAAPPPTPTPTPAPPAEVPETLTDSPIADAQGEAPEPTVDGSVRPT</sequence>
<feature type="region of interest" description="Disordered" evidence="6">
    <location>
        <begin position="1"/>
        <end position="23"/>
    </location>
</feature>